<organism evidence="2 3">
    <name type="scientific">Fischerella major NIES-592</name>
    <dbReference type="NCBI Taxonomy" id="210994"/>
    <lineage>
        <taxon>Bacteria</taxon>
        <taxon>Bacillati</taxon>
        <taxon>Cyanobacteriota</taxon>
        <taxon>Cyanophyceae</taxon>
        <taxon>Nostocales</taxon>
        <taxon>Hapalosiphonaceae</taxon>
        <taxon>Fischerella</taxon>
    </lineage>
</organism>
<comment type="caution">
    <text evidence="2">The sequence shown here is derived from an EMBL/GenBank/DDBJ whole genome shotgun (WGS) entry which is preliminary data.</text>
</comment>
<proteinExistence type="predicted"/>
<reference evidence="2 3" key="1">
    <citation type="submission" date="2016-11" db="EMBL/GenBank/DDBJ databases">
        <title>Draft Genome Sequences of Nine Cyanobacterial Strains from Diverse Habitats.</title>
        <authorList>
            <person name="Zhu T."/>
            <person name="Hou S."/>
            <person name="Lu X."/>
            <person name="Hess W.R."/>
        </authorList>
    </citation>
    <scope>NUCLEOTIDE SEQUENCE [LARGE SCALE GENOMIC DNA]</scope>
    <source>
        <strain evidence="2 3">NIES-592</strain>
    </source>
</reference>
<evidence type="ECO:0008006" key="4">
    <source>
        <dbReference type="Google" id="ProtNLM"/>
    </source>
</evidence>
<keyword evidence="1" id="KW-0472">Membrane</keyword>
<dbReference type="PANTHER" id="PTHR35734">
    <property type="entry name" value="OS01G0805200 PROTEIN"/>
    <property type="match status" value="1"/>
</dbReference>
<keyword evidence="1" id="KW-1133">Transmembrane helix</keyword>
<feature type="transmembrane region" description="Helical" evidence="1">
    <location>
        <begin position="7"/>
        <end position="24"/>
    </location>
</feature>
<dbReference type="PANTHER" id="PTHR35734:SF1">
    <property type="entry name" value="OS01G0805200 PROTEIN"/>
    <property type="match status" value="1"/>
</dbReference>
<dbReference type="EMBL" id="MRCA01000006">
    <property type="protein sequence ID" value="OKH13645.1"/>
    <property type="molecule type" value="Genomic_DNA"/>
</dbReference>
<name>A0A1U7GYV0_9CYAN</name>
<evidence type="ECO:0000313" key="3">
    <source>
        <dbReference type="Proteomes" id="UP000186391"/>
    </source>
</evidence>
<dbReference type="Proteomes" id="UP000186391">
    <property type="component" value="Unassembled WGS sequence"/>
</dbReference>
<dbReference type="Pfam" id="PF11460">
    <property type="entry name" value="DUF3007"/>
    <property type="match status" value="1"/>
</dbReference>
<sequence>MRRLDALGIGFGVFLTGGLAYLVLRLAGLDNLEAGIWSQVLLVGGLIGWLLTYLFRVVSHKMTYHQQRKQYEEAYFQKRLEELSPEELAKIQAEIEQEKGSQV</sequence>
<evidence type="ECO:0000313" key="2">
    <source>
        <dbReference type="EMBL" id="OKH13645.1"/>
    </source>
</evidence>
<keyword evidence="1" id="KW-0812">Transmembrane</keyword>
<gene>
    <name evidence="2" type="ORF">NIES592_13605</name>
</gene>
<dbReference type="RefSeq" id="WP_009454702.1">
    <property type="nucleotide sequence ID" value="NZ_MRCA01000006.1"/>
</dbReference>
<dbReference type="InterPro" id="IPR021562">
    <property type="entry name" value="DUF3007"/>
</dbReference>
<dbReference type="OrthoDB" id="467669at2"/>
<dbReference type="AlphaFoldDB" id="A0A1U7GYV0"/>
<feature type="transmembrane region" description="Helical" evidence="1">
    <location>
        <begin position="36"/>
        <end position="58"/>
    </location>
</feature>
<protein>
    <recommendedName>
        <fullName evidence="4">DUF3007 domain-containing protein</fullName>
    </recommendedName>
</protein>
<keyword evidence="3" id="KW-1185">Reference proteome</keyword>
<accession>A0A1U7GYV0</accession>
<evidence type="ECO:0000256" key="1">
    <source>
        <dbReference type="SAM" id="Phobius"/>
    </source>
</evidence>